<protein>
    <recommendedName>
        <fullName evidence="4">PH domain-containing protein</fullName>
    </recommendedName>
</protein>
<organism evidence="2 3">
    <name type="scientific">Flavobacterium pisciphilum</name>
    <dbReference type="NCBI Taxonomy" id="2893755"/>
    <lineage>
        <taxon>Bacteria</taxon>
        <taxon>Pseudomonadati</taxon>
        <taxon>Bacteroidota</taxon>
        <taxon>Flavobacteriia</taxon>
        <taxon>Flavobacteriales</taxon>
        <taxon>Flavobacteriaceae</taxon>
        <taxon>Flavobacterium</taxon>
    </lineage>
</organism>
<evidence type="ECO:0000256" key="1">
    <source>
        <dbReference type="SAM" id="Phobius"/>
    </source>
</evidence>
<keyword evidence="1" id="KW-0812">Transmembrane</keyword>
<feature type="transmembrane region" description="Helical" evidence="1">
    <location>
        <begin position="12"/>
        <end position="33"/>
    </location>
</feature>
<keyword evidence="1" id="KW-0472">Membrane</keyword>
<keyword evidence="1" id="KW-1133">Transmembrane helix</keyword>
<comment type="caution">
    <text evidence="2">The sequence shown here is derived from an EMBL/GenBank/DDBJ whole genome shotgun (WGS) entry which is preliminary data.</text>
</comment>
<dbReference type="RefSeq" id="WP_229987239.1">
    <property type="nucleotide sequence ID" value="NZ_JAJJMO010000001.1"/>
</dbReference>
<proteinExistence type="predicted"/>
<keyword evidence="3" id="KW-1185">Reference proteome</keyword>
<gene>
    <name evidence="2" type="ORF">LNQ49_02695</name>
</gene>
<feature type="transmembrane region" description="Helical" evidence="1">
    <location>
        <begin position="48"/>
        <end position="68"/>
    </location>
</feature>
<evidence type="ECO:0000313" key="3">
    <source>
        <dbReference type="Proteomes" id="UP001430919"/>
    </source>
</evidence>
<name>A0ABS8MP31_9FLAO</name>
<dbReference type="EMBL" id="JAJJMO010000001">
    <property type="protein sequence ID" value="MCC9070507.1"/>
    <property type="molecule type" value="Genomic_DNA"/>
</dbReference>
<dbReference type="Proteomes" id="UP001430919">
    <property type="component" value="Unassembled WGS sequence"/>
</dbReference>
<evidence type="ECO:0000313" key="2">
    <source>
        <dbReference type="EMBL" id="MCC9070507.1"/>
    </source>
</evidence>
<reference evidence="2" key="1">
    <citation type="submission" date="2021-11" db="EMBL/GenBank/DDBJ databases">
        <title>Description of novel Flavobacterium species.</title>
        <authorList>
            <person name="Saticioglu I.B."/>
            <person name="Ay H."/>
            <person name="Altun S."/>
            <person name="Duman M."/>
        </authorList>
    </citation>
    <scope>NUCLEOTIDE SEQUENCE</scope>
    <source>
        <strain evidence="2">F-65</strain>
    </source>
</reference>
<sequence length="198" mass="23043">MDENNRIIANPSTLQIGFSIFGMFFFSTIAYFIYDSEWIIDEESDNTLIWILISLFCFFALASFYMLLSSKRVELTAETLSITYPYIFQTKIIDFDDVRKVTEGNYNVQSSQDFRKVEIYNGRKITLELFESKKIVITSFEVTNYNLLASNLKNITRSYFKLRIENQNSKSTQGYGWLIFIVILTLGLLISVIGKHNN</sequence>
<feature type="transmembrane region" description="Helical" evidence="1">
    <location>
        <begin position="175"/>
        <end position="194"/>
    </location>
</feature>
<evidence type="ECO:0008006" key="4">
    <source>
        <dbReference type="Google" id="ProtNLM"/>
    </source>
</evidence>
<accession>A0ABS8MP31</accession>